<proteinExistence type="predicted"/>
<dbReference type="AlphaFoldDB" id="A0A445HQC9"/>
<organism evidence="1 2">
    <name type="scientific">Glycine soja</name>
    <name type="common">Wild soybean</name>
    <dbReference type="NCBI Taxonomy" id="3848"/>
    <lineage>
        <taxon>Eukaryota</taxon>
        <taxon>Viridiplantae</taxon>
        <taxon>Streptophyta</taxon>
        <taxon>Embryophyta</taxon>
        <taxon>Tracheophyta</taxon>
        <taxon>Spermatophyta</taxon>
        <taxon>Magnoliopsida</taxon>
        <taxon>eudicotyledons</taxon>
        <taxon>Gunneridae</taxon>
        <taxon>Pentapetalae</taxon>
        <taxon>rosids</taxon>
        <taxon>fabids</taxon>
        <taxon>Fabales</taxon>
        <taxon>Fabaceae</taxon>
        <taxon>Papilionoideae</taxon>
        <taxon>50 kb inversion clade</taxon>
        <taxon>NPAAA clade</taxon>
        <taxon>indigoferoid/millettioid clade</taxon>
        <taxon>Phaseoleae</taxon>
        <taxon>Glycine</taxon>
        <taxon>Glycine subgen. Soja</taxon>
    </lineage>
</organism>
<evidence type="ECO:0000313" key="2">
    <source>
        <dbReference type="Proteomes" id="UP000289340"/>
    </source>
</evidence>
<gene>
    <name evidence="1" type="ORF">D0Y65_034355</name>
</gene>
<reference evidence="1 2" key="1">
    <citation type="submission" date="2018-09" db="EMBL/GenBank/DDBJ databases">
        <title>A high-quality reference genome of wild soybean provides a powerful tool to mine soybean genomes.</title>
        <authorList>
            <person name="Xie M."/>
            <person name="Chung C.Y.L."/>
            <person name="Li M.-W."/>
            <person name="Wong F.-L."/>
            <person name="Chan T.-F."/>
            <person name="Lam H.-M."/>
        </authorList>
    </citation>
    <scope>NUCLEOTIDE SEQUENCE [LARGE SCALE GENOMIC DNA]</scope>
    <source>
        <strain evidence="2">cv. W05</strain>
        <tissue evidence="1">Hypocotyl of etiolated seedlings</tissue>
    </source>
</reference>
<accession>A0A445HQC9</accession>
<name>A0A445HQC9_GLYSO</name>
<dbReference type="Proteomes" id="UP000289340">
    <property type="component" value="Chromosome 12"/>
</dbReference>
<protein>
    <submittedName>
        <fullName evidence="1">Uncharacterized protein</fullName>
    </submittedName>
</protein>
<sequence length="78" mass="9020">MLQNGPCFSMLAKAIAKESGAVFINVRISNLMSKCRTLMIKSLYRYTTTLQEDKVNKSPIHNLFEIDYFSHNDLYLKN</sequence>
<keyword evidence="2" id="KW-1185">Reference proteome</keyword>
<evidence type="ECO:0000313" key="1">
    <source>
        <dbReference type="EMBL" id="RZB75820.1"/>
    </source>
</evidence>
<comment type="caution">
    <text evidence="1">The sequence shown here is derived from an EMBL/GenBank/DDBJ whole genome shotgun (WGS) entry which is preliminary data.</text>
</comment>
<dbReference type="EMBL" id="QZWG01000012">
    <property type="protein sequence ID" value="RZB75820.1"/>
    <property type="molecule type" value="Genomic_DNA"/>
</dbReference>